<dbReference type="InterPro" id="IPR010080">
    <property type="entry name" value="Thioester_reductase-like_dom"/>
</dbReference>
<evidence type="ECO:0000259" key="6">
    <source>
        <dbReference type="PROSITE" id="PS50075"/>
    </source>
</evidence>
<dbReference type="CDD" id="cd17646">
    <property type="entry name" value="A_NRPS_AB3403-like"/>
    <property type="match status" value="1"/>
</dbReference>
<dbReference type="Proteomes" id="UP000321424">
    <property type="component" value="Unassembled WGS sequence"/>
</dbReference>
<dbReference type="FunFam" id="3.40.50.12780:FF:000012">
    <property type="entry name" value="Non-ribosomal peptide synthetase"/>
    <property type="match status" value="1"/>
</dbReference>
<dbReference type="InterPro" id="IPR036736">
    <property type="entry name" value="ACP-like_sf"/>
</dbReference>
<dbReference type="Gene3D" id="3.30.300.30">
    <property type="match status" value="2"/>
</dbReference>
<feature type="region of interest" description="Disordered" evidence="5">
    <location>
        <begin position="2065"/>
        <end position="2095"/>
    </location>
</feature>
<dbReference type="CDD" id="cd05930">
    <property type="entry name" value="A_NRPS"/>
    <property type="match status" value="1"/>
</dbReference>
<dbReference type="GO" id="GO:0009239">
    <property type="term" value="P:enterobactin biosynthetic process"/>
    <property type="evidence" value="ECO:0007669"/>
    <property type="project" value="TreeGrafter"/>
</dbReference>
<dbReference type="RefSeq" id="WP_186818636.1">
    <property type="nucleotide sequence ID" value="NZ_BJXA01000040.1"/>
</dbReference>
<feature type="region of interest" description="Disordered" evidence="5">
    <location>
        <begin position="826"/>
        <end position="847"/>
    </location>
</feature>
<protein>
    <recommendedName>
        <fullName evidence="6">Carrier domain-containing protein</fullName>
    </recommendedName>
</protein>
<keyword evidence="4" id="KW-0436">Ligase</keyword>
<dbReference type="PROSITE" id="PS00012">
    <property type="entry name" value="PHOSPHOPANTETHEINE"/>
    <property type="match status" value="1"/>
</dbReference>
<feature type="domain" description="Carrier" evidence="6">
    <location>
        <begin position="1588"/>
        <end position="1663"/>
    </location>
</feature>
<organism evidence="7 8">
    <name type="scientific">Nocardia ninae NBRC 108245</name>
    <dbReference type="NCBI Taxonomy" id="1210091"/>
    <lineage>
        <taxon>Bacteria</taxon>
        <taxon>Bacillati</taxon>
        <taxon>Actinomycetota</taxon>
        <taxon>Actinomycetes</taxon>
        <taxon>Mycobacteriales</taxon>
        <taxon>Nocardiaceae</taxon>
        <taxon>Nocardia</taxon>
    </lineage>
</organism>
<dbReference type="InterPro" id="IPR006162">
    <property type="entry name" value="Ppantetheine_attach_site"/>
</dbReference>
<keyword evidence="2" id="KW-0596">Phosphopantetheine</keyword>
<dbReference type="FunFam" id="3.40.50.980:FF:000001">
    <property type="entry name" value="Non-ribosomal peptide synthetase"/>
    <property type="match status" value="1"/>
</dbReference>
<dbReference type="InterPro" id="IPR045851">
    <property type="entry name" value="AMP-bd_C_sf"/>
</dbReference>
<dbReference type="Gene3D" id="1.10.1200.10">
    <property type="entry name" value="ACP-like"/>
    <property type="match status" value="1"/>
</dbReference>
<evidence type="ECO:0000256" key="4">
    <source>
        <dbReference type="ARBA" id="ARBA00022598"/>
    </source>
</evidence>
<name>A0A511MJN5_9NOCA</name>
<dbReference type="Gene3D" id="3.30.559.30">
    <property type="entry name" value="Nonribosomal peptide synthetase, condensation domain"/>
    <property type="match status" value="1"/>
</dbReference>
<feature type="domain" description="Carrier" evidence="6">
    <location>
        <begin position="529"/>
        <end position="604"/>
    </location>
</feature>
<dbReference type="PANTHER" id="PTHR45527:SF1">
    <property type="entry name" value="FATTY ACID SYNTHASE"/>
    <property type="match status" value="1"/>
</dbReference>
<dbReference type="InterPro" id="IPR009081">
    <property type="entry name" value="PP-bd_ACP"/>
</dbReference>
<evidence type="ECO:0000256" key="5">
    <source>
        <dbReference type="SAM" id="MobiDB-lite"/>
    </source>
</evidence>
<dbReference type="InterPro" id="IPR023213">
    <property type="entry name" value="CAT-like_dom_sf"/>
</dbReference>
<dbReference type="UniPathway" id="UPA00011"/>
<dbReference type="GO" id="GO:0008610">
    <property type="term" value="P:lipid biosynthetic process"/>
    <property type="evidence" value="ECO:0007669"/>
    <property type="project" value="UniProtKB-ARBA"/>
</dbReference>
<dbReference type="InterPro" id="IPR025110">
    <property type="entry name" value="AMP-bd_C"/>
</dbReference>
<reference evidence="7 8" key="1">
    <citation type="submission" date="2019-07" db="EMBL/GenBank/DDBJ databases">
        <title>Whole genome shotgun sequence of Nocardia ninae NBRC 108245.</title>
        <authorList>
            <person name="Hosoyama A."/>
            <person name="Uohara A."/>
            <person name="Ohji S."/>
            <person name="Ichikawa N."/>
        </authorList>
    </citation>
    <scope>NUCLEOTIDE SEQUENCE [LARGE SCALE GENOMIC DNA]</scope>
    <source>
        <strain evidence="7 8">NBRC 108245</strain>
    </source>
</reference>
<dbReference type="Pfam" id="PF00501">
    <property type="entry name" value="AMP-binding"/>
    <property type="match status" value="2"/>
</dbReference>
<dbReference type="NCBIfam" id="TIGR01746">
    <property type="entry name" value="Thioester-redct"/>
    <property type="match status" value="1"/>
</dbReference>
<dbReference type="Gene3D" id="3.40.50.980">
    <property type="match status" value="4"/>
</dbReference>
<dbReference type="FunFam" id="3.30.300.30:FF:000010">
    <property type="entry name" value="Enterobactin synthetase component F"/>
    <property type="match status" value="1"/>
</dbReference>
<keyword evidence="3" id="KW-0597">Phosphoprotein</keyword>
<evidence type="ECO:0000256" key="3">
    <source>
        <dbReference type="ARBA" id="ARBA00022553"/>
    </source>
</evidence>
<dbReference type="InterPro" id="IPR036291">
    <property type="entry name" value="NAD(P)-bd_dom_sf"/>
</dbReference>
<dbReference type="SUPFAM" id="SSF51735">
    <property type="entry name" value="NAD(P)-binding Rossmann-fold domains"/>
    <property type="match status" value="1"/>
</dbReference>
<sequence length="2095" mass="222753">MTSGIQRTPSSARRERSRRSSSTHSPTLAALLASAVERNPDGVAAVCGDSSITYRQLDARSSQLARTLLALGVGPETMVAVALPRSINSVLAVWAVAKTGAAFVPIDPGLPGKRIQFQVGDCGADIGLTNCENAPALPAGVRWLAIDDPELVTRTAAASANPISYLDRPTLLRVSNVAYLIYTSGSTGRPKGVAVTHAGLAAFCAEQITRYTLTSAARTLHFASPSFDASVLELLLAIGAAATMVIAPPTVYGGAELASLIARHEVSHAFLTPSALASLEPTGLDTLRVVIVGGETCPAPLVYRWSAPGRRFFNGYGPTETTIMVSISAALAPDLPVTIGSGLPGISCRVLDKRLRPVGVGTAGELYVSGPGLARGYHDRSGLTAQRFVADPHGLPGTRMYRTGDIVRRGTGGDLEYLGRSDDQVKVRGFRIELGEIESVLASRPGVRAAVTVDRKTAAGETTLAAYVQAEPGHALDDAELASALARQLPHYMLPTTIAVVDRIPLTPTGKADRVALRARAVDQLACRALSGPGEELVAEVFARVLGHDQLGADSDFFASGGNSLLATQVAARLSEMWQARIPTRLLFDHPTVAALAKAIQAQRFDESRPALLARPRPERVPLSPSQLRFWLRNRFDPESAVDNIGFAFSMSGDLDVAALRAAFIDTVARHEILRTRYPADSTGPRQHALEAGSGVADFAVEELATATPDELAERVHAILWRGFDVSIEVPLRVRLLRTADEHVLVCAVHHICADGSSLAPLARDIAVAYTARAAGTAPAWRPLDIQYADYALWQQELLGSRDDPDSLLSRQLSYWTTELAGLPDELDLPSDRPRPSTASLRGAATQRPVPATLHSALLAVAREHKATLFMVMRTALAVLLSRLSGSTDIAIGVPMTNRAEAALDDLVGMFVNTTVSRTRIDPGESFAALLDRTRDRDLANFAHSEVPFEHVVDAVNPVRSPGRHPLYQVGFAFQNFGKASLELPGLTFAGLDVDTRTAKTDLHIAVVDDHGADRTPGQIIIRFGYATDLFDEPTVLRFLDAYIRVLHQVAADPIAAVGDIDMVHPDERRRIESWSAGGAHAVAPETLGAALQRRAAATPDAVAVVCGSATLTYGQLQTRSNRLARWLIGQGVGPEAVVAVAMRRSLDQVVALCAIAEAGGAWVPIDPDHPAERIGYVLDSAAPHCVLTTSGDAFTVTAAHAVDTLDLTGLDSTPVRDDERRMPLRGDHPAYVIYTSGSTGRPKGVVVSHEAIVNQLDWMQHQYEVDAADTYLQKTPATFDVSLWGYFLPLRAGARMVLAGPDDHRDPTALCGLIAAHRVTLTDFVPTMLTAFAGHATAGEVSSLRAVFVIGEALAPETARAFAAISSAEVHNLYGPTEAAVSITQHHVDAAEPAATVPIGVPEWNSRVFVLDTRLRPVPVGAVGELYLAGVQLARGYKGAPGLTAGRFVANPAEPGVRMYRTGDLVRWNSHGNLDYLGRSDFQVKVRGHRIELGDIETALLADPGVGQAAVAVKPSGGGVRLVGYVVAAADSEVDPNALRQSLSRMLPAYMVPSAVLLLDALPVNTSGKLDRAALPLPVFAARDGVAPSTPLEIEIAEVFAEVLAVSPIGVTDDFFELGGSSLMAFTLHQRLSARLARDVPMSALLTTPTVGGLAAHLTGTAAQTRVPTPTEDAVLDDDITVHDDLAPHTGTPRVVLLTGATGFLGAHLLRDLLEHTDTQVWCLVRAETAGQGADRIRQVLQRYRLWDEAAEDRIVAVPGDLAAPRLGLSDSEYDHLAQTVDVILHNGARVNHIDPYARLRAANVEGTRDVLRLATTHRLKPVHFVSTLGTTVAKTATPRLIVETTRLRADRLAENGYVLSKWAAEELVWQAGDRGVPIGIYRPGTICGDPQAGLNSADDSFWNMIRAAAILGQAPDVSDAAVSLSPATYVSRAIVELTTHPRAETVYHLVNKTPVAVKTIFARLRRHGLPVTTAPLDTVRAALTAESHRRNAAGDDSLVRAELLSSNYLGLARLDWSDAHTRSALDGTGITCPPITEAALDAYISEFIASGFLPSGAAQGLPAPDPILGAGQQVVGPGSAPARTAVSQSSDGS</sequence>
<dbReference type="InterPro" id="IPR001242">
    <property type="entry name" value="Condensation_dom"/>
</dbReference>
<dbReference type="Gene3D" id="3.30.559.10">
    <property type="entry name" value="Chloramphenicol acetyltransferase-like domain"/>
    <property type="match status" value="1"/>
</dbReference>
<dbReference type="NCBIfam" id="TIGR01733">
    <property type="entry name" value="AA-adenyl-dom"/>
    <property type="match status" value="2"/>
</dbReference>
<dbReference type="SUPFAM" id="SSF56801">
    <property type="entry name" value="Acetyl-CoA synthetase-like"/>
    <property type="match status" value="2"/>
</dbReference>
<dbReference type="Pfam" id="PF13193">
    <property type="entry name" value="AMP-binding_C"/>
    <property type="match status" value="2"/>
</dbReference>
<evidence type="ECO:0000256" key="1">
    <source>
        <dbReference type="ARBA" id="ARBA00001957"/>
    </source>
</evidence>
<dbReference type="PANTHER" id="PTHR45527">
    <property type="entry name" value="NONRIBOSOMAL PEPTIDE SYNTHETASE"/>
    <property type="match status" value="1"/>
</dbReference>
<keyword evidence="8" id="KW-1185">Reference proteome</keyword>
<gene>
    <name evidence="7" type="ORF">NN4_52100</name>
</gene>
<dbReference type="Gene3D" id="3.40.50.1820">
    <property type="entry name" value="alpha/beta hydrolase"/>
    <property type="match status" value="1"/>
</dbReference>
<evidence type="ECO:0000256" key="2">
    <source>
        <dbReference type="ARBA" id="ARBA00022450"/>
    </source>
</evidence>
<dbReference type="InterPro" id="IPR013120">
    <property type="entry name" value="FAR_NAD-bd"/>
</dbReference>
<dbReference type="CDD" id="cd19540">
    <property type="entry name" value="LCL_NRPS-like"/>
    <property type="match status" value="1"/>
</dbReference>
<dbReference type="Pfam" id="PF00668">
    <property type="entry name" value="Condensation"/>
    <property type="match status" value="1"/>
</dbReference>
<dbReference type="Gene3D" id="2.30.38.10">
    <property type="entry name" value="Luciferase, Domain 3"/>
    <property type="match status" value="2"/>
</dbReference>
<dbReference type="GO" id="GO:0009366">
    <property type="term" value="C:enterobactin synthetase complex"/>
    <property type="evidence" value="ECO:0007669"/>
    <property type="project" value="TreeGrafter"/>
</dbReference>
<evidence type="ECO:0000313" key="7">
    <source>
        <dbReference type="EMBL" id="GEM40691.1"/>
    </source>
</evidence>
<dbReference type="SMART" id="SM00823">
    <property type="entry name" value="PKS_PP"/>
    <property type="match status" value="2"/>
</dbReference>
<dbReference type="CDD" id="cd05235">
    <property type="entry name" value="SDR_e1"/>
    <property type="match status" value="1"/>
</dbReference>
<dbReference type="GO" id="GO:0043041">
    <property type="term" value="P:amino acid activation for nonribosomal peptide biosynthetic process"/>
    <property type="evidence" value="ECO:0007669"/>
    <property type="project" value="TreeGrafter"/>
</dbReference>
<dbReference type="InterPro" id="IPR000873">
    <property type="entry name" value="AMP-dep_synth/lig_dom"/>
</dbReference>
<dbReference type="InterPro" id="IPR020806">
    <property type="entry name" value="PKS_PP-bd"/>
</dbReference>
<evidence type="ECO:0000313" key="8">
    <source>
        <dbReference type="Proteomes" id="UP000321424"/>
    </source>
</evidence>
<dbReference type="SUPFAM" id="SSF52777">
    <property type="entry name" value="CoA-dependent acyltransferases"/>
    <property type="match status" value="2"/>
</dbReference>
<dbReference type="PROSITE" id="PS50075">
    <property type="entry name" value="CARRIER"/>
    <property type="match status" value="2"/>
</dbReference>
<accession>A0A511MJN5</accession>
<dbReference type="SUPFAM" id="SSF47336">
    <property type="entry name" value="ACP-like"/>
    <property type="match status" value="2"/>
</dbReference>
<feature type="region of interest" description="Disordered" evidence="5">
    <location>
        <begin position="1"/>
        <end position="26"/>
    </location>
</feature>
<proteinExistence type="predicted"/>
<dbReference type="EMBL" id="BJXA01000040">
    <property type="protein sequence ID" value="GEM40691.1"/>
    <property type="molecule type" value="Genomic_DNA"/>
</dbReference>
<dbReference type="Pfam" id="PF07993">
    <property type="entry name" value="NAD_binding_4"/>
    <property type="match status" value="1"/>
</dbReference>
<dbReference type="Gene3D" id="3.40.50.720">
    <property type="entry name" value="NAD(P)-binding Rossmann-like Domain"/>
    <property type="match status" value="1"/>
</dbReference>
<dbReference type="InterPro" id="IPR029058">
    <property type="entry name" value="AB_hydrolase_fold"/>
</dbReference>
<dbReference type="InterPro" id="IPR010071">
    <property type="entry name" value="AA_adenyl_dom"/>
</dbReference>
<dbReference type="InterPro" id="IPR020845">
    <property type="entry name" value="AMP-binding_CS"/>
</dbReference>
<comment type="caution">
    <text evidence="7">The sequence shown here is derived from an EMBL/GenBank/DDBJ whole genome shotgun (WGS) entry which is preliminary data.</text>
</comment>
<dbReference type="Pfam" id="PF00550">
    <property type="entry name" value="PP-binding"/>
    <property type="match status" value="2"/>
</dbReference>
<comment type="cofactor">
    <cofactor evidence="1">
        <name>pantetheine 4'-phosphate</name>
        <dbReference type="ChEBI" id="CHEBI:47942"/>
    </cofactor>
</comment>
<dbReference type="PROSITE" id="PS00455">
    <property type="entry name" value="AMP_BINDING"/>
    <property type="match status" value="2"/>
</dbReference>
<dbReference type="GO" id="GO:0005829">
    <property type="term" value="C:cytosol"/>
    <property type="evidence" value="ECO:0007669"/>
    <property type="project" value="TreeGrafter"/>
</dbReference>
<dbReference type="GO" id="GO:0047527">
    <property type="term" value="F:2,3-dihydroxybenzoate-serine ligase activity"/>
    <property type="evidence" value="ECO:0007669"/>
    <property type="project" value="TreeGrafter"/>
</dbReference>
<dbReference type="GO" id="GO:0031177">
    <property type="term" value="F:phosphopantetheine binding"/>
    <property type="evidence" value="ECO:0007669"/>
    <property type="project" value="InterPro"/>
</dbReference>